<feature type="transmembrane region" description="Helical" evidence="7">
    <location>
        <begin position="213"/>
        <end position="234"/>
    </location>
</feature>
<comment type="caution">
    <text evidence="9">The sequence shown here is derived from an EMBL/GenBank/DDBJ whole genome shotgun (WGS) entry which is preliminary data.</text>
</comment>
<dbReference type="Proteomes" id="UP000569329">
    <property type="component" value="Unassembled WGS sequence"/>
</dbReference>
<evidence type="ECO:0000256" key="7">
    <source>
        <dbReference type="SAM" id="Phobius"/>
    </source>
</evidence>
<sequence>MTLLLALILVPLVGAVVVGLLRGTDRAAKLTALAFSLAELVIAAAAWGGYDPAGPRMQLTSSVEWIPAFGIELSFGVDGIALVMIAVIALLMPLVLGFSWGERLPRGRTHGGFFSLLLVEQALTVAVFAATDVFVFYVLFEIMLIPMYFLIGGYGGPRRRYAAVKFFLYSFLGGLIMLASALGAYAYAVEVTGQGTFDWATLTRVLGQAPTSVQVWIFLGFFLAFAIKAPLVPFHTWLPDATEQAPIGVVVIVVGVLDKVGTFGFLRYSLPLTPEASQLLAPLVLVLAVIGVLYGSLQAYGQTDLKRFLAYVSIAHFGFMALGIFAFSTQAMVGAASYMVNHSIATGMLVLVVGLIIARGGSTRIADYGGMSGVTPLLGGMLLVAGLSTLSLPGTNSFVSEFLVLIGSFPTRPVYTILATVGMILAAVYVLWLYQRVMQGPVSGDALVGAAKGPGATADPNTLSRPGGRHAVIGDLGPRELGVLAPLVVLVIGLGIYPEPMLDVITPSVEATMSEVGVTDPVAPQGGN</sequence>
<evidence type="ECO:0000313" key="10">
    <source>
        <dbReference type="Proteomes" id="UP000569329"/>
    </source>
</evidence>
<dbReference type="RefSeq" id="WP_182546303.1">
    <property type="nucleotide sequence ID" value="NZ_JACGWZ010000007.1"/>
</dbReference>
<dbReference type="GO" id="GO:0008137">
    <property type="term" value="F:NADH dehydrogenase (ubiquinone) activity"/>
    <property type="evidence" value="ECO:0007669"/>
    <property type="project" value="InterPro"/>
</dbReference>
<dbReference type="InterPro" id="IPR001750">
    <property type="entry name" value="ND/Mrp_TM"/>
</dbReference>
<evidence type="ECO:0000256" key="2">
    <source>
        <dbReference type="ARBA" id="ARBA00009025"/>
    </source>
</evidence>
<dbReference type="InterPro" id="IPR003918">
    <property type="entry name" value="NADH_UbQ_OxRdtase"/>
</dbReference>
<dbReference type="PANTHER" id="PTHR43507">
    <property type="entry name" value="NADH-UBIQUINONE OXIDOREDUCTASE CHAIN 4"/>
    <property type="match status" value="1"/>
</dbReference>
<evidence type="ECO:0000256" key="5">
    <source>
        <dbReference type="ARBA" id="ARBA00023136"/>
    </source>
</evidence>
<evidence type="ECO:0000256" key="6">
    <source>
        <dbReference type="RuleBase" id="RU000320"/>
    </source>
</evidence>
<evidence type="ECO:0000256" key="3">
    <source>
        <dbReference type="ARBA" id="ARBA00022692"/>
    </source>
</evidence>
<dbReference type="GO" id="GO:0003954">
    <property type="term" value="F:NADH dehydrogenase activity"/>
    <property type="evidence" value="ECO:0007669"/>
    <property type="project" value="TreeGrafter"/>
</dbReference>
<comment type="subcellular location">
    <subcellularLocation>
        <location evidence="1">Endomembrane system</location>
        <topology evidence="1">Multi-pass membrane protein</topology>
    </subcellularLocation>
    <subcellularLocation>
        <location evidence="6">Membrane</location>
        <topology evidence="6">Multi-pass membrane protein</topology>
    </subcellularLocation>
</comment>
<evidence type="ECO:0000259" key="8">
    <source>
        <dbReference type="Pfam" id="PF00361"/>
    </source>
</evidence>
<dbReference type="AlphaFoldDB" id="A0A839E5H9"/>
<feature type="transmembrane region" description="Helical" evidence="7">
    <location>
        <begin position="339"/>
        <end position="358"/>
    </location>
</feature>
<feature type="transmembrane region" description="Helical" evidence="7">
    <location>
        <begin position="414"/>
        <end position="434"/>
    </location>
</feature>
<keyword evidence="3 6" id="KW-0812">Transmembrane</keyword>
<proteinExistence type="inferred from homology"/>
<feature type="transmembrane region" description="Helical" evidence="7">
    <location>
        <begin position="6"/>
        <end position="23"/>
    </location>
</feature>
<protein>
    <submittedName>
        <fullName evidence="9">NADH-quinone oxidoreductase subunit M</fullName>
    </submittedName>
</protein>
<feature type="transmembrane region" description="Helical" evidence="7">
    <location>
        <begin position="30"/>
        <end position="50"/>
    </location>
</feature>
<dbReference type="GO" id="GO:0015990">
    <property type="term" value="P:electron transport coupled proton transport"/>
    <property type="evidence" value="ECO:0007669"/>
    <property type="project" value="TreeGrafter"/>
</dbReference>
<keyword evidence="5 7" id="KW-0472">Membrane</keyword>
<evidence type="ECO:0000256" key="1">
    <source>
        <dbReference type="ARBA" id="ARBA00004127"/>
    </source>
</evidence>
<keyword evidence="10" id="KW-1185">Reference proteome</keyword>
<dbReference type="EMBL" id="JACGWZ010000007">
    <property type="protein sequence ID" value="MBA8827115.1"/>
    <property type="molecule type" value="Genomic_DNA"/>
</dbReference>
<dbReference type="PANTHER" id="PTHR43507:SF1">
    <property type="entry name" value="NADH-UBIQUINONE OXIDOREDUCTASE CHAIN 4"/>
    <property type="match status" value="1"/>
</dbReference>
<reference evidence="9 10" key="1">
    <citation type="submission" date="2020-07" db="EMBL/GenBank/DDBJ databases">
        <title>Sequencing the genomes of 1000 actinobacteria strains.</title>
        <authorList>
            <person name="Klenk H.-P."/>
        </authorList>
    </citation>
    <scope>NUCLEOTIDE SEQUENCE [LARGE SCALE GENOMIC DNA]</scope>
    <source>
        <strain evidence="9 10">DSM 45975</strain>
    </source>
</reference>
<feature type="transmembrane region" description="Helical" evidence="7">
    <location>
        <begin position="136"/>
        <end position="154"/>
    </location>
</feature>
<dbReference type="GO" id="GO:0012505">
    <property type="term" value="C:endomembrane system"/>
    <property type="evidence" value="ECO:0007669"/>
    <property type="project" value="UniProtKB-SubCell"/>
</dbReference>
<comment type="similarity">
    <text evidence="2">Belongs to the complex I subunit 4 family.</text>
</comment>
<accession>A0A839E5H9</accession>
<dbReference type="GO" id="GO:0048039">
    <property type="term" value="F:ubiquinone binding"/>
    <property type="evidence" value="ECO:0007669"/>
    <property type="project" value="TreeGrafter"/>
</dbReference>
<feature type="transmembrane region" description="Helical" evidence="7">
    <location>
        <begin position="308"/>
        <end position="327"/>
    </location>
</feature>
<dbReference type="GO" id="GO:0042773">
    <property type="term" value="P:ATP synthesis coupled electron transport"/>
    <property type="evidence" value="ECO:0007669"/>
    <property type="project" value="InterPro"/>
</dbReference>
<gene>
    <name evidence="9" type="ORF">FHX42_004499</name>
</gene>
<evidence type="ECO:0000313" key="9">
    <source>
        <dbReference type="EMBL" id="MBA8827115.1"/>
    </source>
</evidence>
<feature type="transmembrane region" description="Helical" evidence="7">
    <location>
        <begin position="370"/>
        <end position="394"/>
    </location>
</feature>
<dbReference type="GO" id="GO:0016020">
    <property type="term" value="C:membrane"/>
    <property type="evidence" value="ECO:0007669"/>
    <property type="project" value="UniProtKB-SubCell"/>
</dbReference>
<keyword evidence="4 7" id="KW-1133">Transmembrane helix</keyword>
<dbReference type="InterPro" id="IPR010227">
    <property type="entry name" value="NADH_Q_OxRdtase_chainM/4"/>
</dbReference>
<dbReference type="PRINTS" id="PR01437">
    <property type="entry name" value="NUOXDRDTASE4"/>
</dbReference>
<organism evidence="9 10">
    <name type="scientific">Halosaccharopolyspora lacisalsi</name>
    <dbReference type="NCBI Taxonomy" id="1000566"/>
    <lineage>
        <taxon>Bacteria</taxon>
        <taxon>Bacillati</taxon>
        <taxon>Actinomycetota</taxon>
        <taxon>Actinomycetes</taxon>
        <taxon>Pseudonocardiales</taxon>
        <taxon>Pseudonocardiaceae</taxon>
        <taxon>Halosaccharopolyspora</taxon>
    </lineage>
</organism>
<feature type="transmembrane region" description="Helical" evidence="7">
    <location>
        <begin position="112"/>
        <end position="130"/>
    </location>
</feature>
<evidence type="ECO:0000256" key="4">
    <source>
        <dbReference type="ARBA" id="ARBA00022989"/>
    </source>
</evidence>
<feature type="transmembrane region" description="Helical" evidence="7">
    <location>
        <begin position="79"/>
        <end position="100"/>
    </location>
</feature>
<feature type="domain" description="NADH:quinone oxidoreductase/Mrp antiporter transmembrane" evidence="8">
    <location>
        <begin position="130"/>
        <end position="422"/>
    </location>
</feature>
<dbReference type="Pfam" id="PF00361">
    <property type="entry name" value="Proton_antipo_M"/>
    <property type="match status" value="1"/>
</dbReference>
<dbReference type="NCBIfam" id="TIGR01972">
    <property type="entry name" value="NDH_I_M"/>
    <property type="match status" value="1"/>
</dbReference>
<feature type="transmembrane region" description="Helical" evidence="7">
    <location>
        <begin position="278"/>
        <end position="296"/>
    </location>
</feature>
<name>A0A839E5H9_9PSEU</name>
<feature type="transmembrane region" description="Helical" evidence="7">
    <location>
        <begin position="166"/>
        <end position="188"/>
    </location>
</feature>
<feature type="transmembrane region" description="Helical" evidence="7">
    <location>
        <begin position="246"/>
        <end position="266"/>
    </location>
</feature>